<dbReference type="EMBL" id="CAAALY010025269">
    <property type="protein sequence ID" value="VEL15631.1"/>
    <property type="molecule type" value="Genomic_DNA"/>
</dbReference>
<dbReference type="AlphaFoldDB" id="A0A448WMT9"/>
<evidence type="ECO:0000313" key="3">
    <source>
        <dbReference type="Proteomes" id="UP000784294"/>
    </source>
</evidence>
<protein>
    <submittedName>
        <fullName evidence="2">Uncharacterized protein</fullName>
    </submittedName>
</protein>
<keyword evidence="3" id="KW-1185">Reference proteome</keyword>
<proteinExistence type="predicted"/>
<dbReference type="OrthoDB" id="8188641at2759"/>
<accession>A0A448WMT9</accession>
<reference evidence="2" key="1">
    <citation type="submission" date="2018-11" db="EMBL/GenBank/DDBJ databases">
        <authorList>
            <consortium name="Pathogen Informatics"/>
        </authorList>
    </citation>
    <scope>NUCLEOTIDE SEQUENCE</scope>
</reference>
<keyword evidence="1" id="KW-0472">Membrane</keyword>
<keyword evidence="1" id="KW-1133">Transmembrane helix</keyword>
<name>A0A448WMT9_9PLAT</name>
<sequence length="74" mass="7933">MGVTRFCSSIDMGNQCQYLPFPDHDRIYRACIFTCSLDGCNSASRFGPGANNTGGGLNVLATAFVLVTLLLVLK</sequence>
<keyword evidence="1" id="KW-0812">Transmembrane</keyword>
<dbReference type="Proteomes" id="UP000784294">
    <property type="component" value="Unassembled WGS sequence"/>
</dbReference>
<evidence type="ECO:0000256" key="1">
    <source>
        <dbReference type="SAM" id="Phobius"/>
    </source>
</evidence>
<comment type="caution">
    <text evidence="2">The sequence shown here is derived from an EMBL/GenBank/DDBJ whole genome shotgun (WGS) entry which is preliminary data.</text>
</comment>
<feature type="transmembrane region" description="Helical" evidence="1">
    <location>
        <begin position="55"/>
        <end position="73"/>
    </location>
</feature>
<organism evidence="2 3">
    <name type="scientific">Protopolystoma xenopodis</name>
    <dbReference type="NCBI Taxonomy" id="117903"/>
    <lineage>
        <taxon>Eukaryota</taxon>
        <taxon>Metazoa</taxon>
        <taxon>Spiralia</taxon>
        <taxon>Lophotrochozoa</taxon>
        <taxon>Platyhelminthes</taxon>
        <taxon>Monogenea</taxon>
        <taxon>Polyopisthocotylea</taxon>
        <taxon>Polystomatidea</taxon>
        <taxon>Polystomatidae</taxon>
        <taxon>Protopolystoma</taxon>
    </lineage>
</organism>
<gene>
    <name evidence="2" type="ORF">PXEA_LOCUS9071</name>
</gene>
<evidence type="ECO:0000313" key="2">
    <source>
        <dbReference type="EMBL" id="VEL15631.1"/>
    </source>
</evidence>